<comment type="catalytic activity">
    <reaction evidence="1">
        <text>ATP + protein L-histidine = ADP + protein N-phospho-L-histidine.</text>
        <dbReference type="EC" id="2.7.13.3"/>
    </reaction>
</comment>
<feature type="transmembrane region" description="Helical" evidence="15">
    <location>
        <begin position="277"/>
        <end position="299"/>
    </location>
</feature>
<evidence type="ECO:0000256" key="8">
    <source>
        <dbReference type="ARBA" id="ARBA00022741"/>
    </source>
</evidence>
<evidence type="ECO:0000256" key="12">
    <source>
        <dbReference type="ARBA" id="ARBA00023012"/>
    </source>
</evidence>
<dbReference type="SUPFAM" id="SSF55785">
    <property type="entry name" value="PYP-like sensor domain (PAS domain)"/>
    <property type="match status" value="1"/>
</dbReference>
<evidence type="ECO:0000256" key="10">
    <source>
        <dbReference type="ARBA" id="ARBA00022840"/>
    </source>
</evidence>
<dbReference type="InterPro" id="IPR003661">
    <property type="entry name" value="HisK_dim/P_dom"/>
</dbReference>
<evidence type="ECO:0000256" key="13">
    <source>
        <dbReference type="ARBA" id="ARBA00023136"/>
    </source>
</evidence>
<dbReference type="InterPro" id="IPR013767">
    <property type="entry name" value="PAS_fold"/>
</dbReference>
<dbReference type="InterPro" id="IPR003594">
    <property type="entry name" value="HATPase_dom"/>
</dbReference>
<evidence type="ECO:0000256" key="3">
    <source>
        <dbReference type="ARBA" id="ARBA00004236"/>
    </source>
</evidence>
<dbReference type="InterPro" id="IPR004358">
    <property type="entry name" value="Sig_transdc_His_kin-like_C"/>
</dbReference>
<sequence>MPDTLIRSLRRTLGFTVLYILATVAGRFTVMDGGNLSLVWPAAGVLAVWFTTQRRSPWRWIDAASLATVTMVVNMATGANARTAVVFVLANLVQGIGFVRLLERWVPGVWTPGGPPLTRLTELWRFIAAAAASTVAGATLGTAGMWLVTSHFSYESALVWLARNTVSILLVGVGLRRIIWLWQCRRQRTGPSAWSQLRPARRVEYVSLVAVSLLGYTTAFCLSDGAPMAFALIGLTIWAGLRMRTTFVVLHDLTFGTLTVLFTLNGTGQFAEIGANWLRALVAQLFVGMVAVVGLALSLGRDERAALLEQLRESERVAVEQARTMTTIVDSMAEGLGVIDEDGRLLVRNPAATHLLGVATSTKTVGHSQFYGLFHPDGTPLDNEDMIHRLIFSGRYEKPMDLLIRNPAIPDGRILQVSGVEVATTADGRRQAVVVFHDVTADRRHRDELASFAGVVAHDLLNPLTTIEGWSETLADDLGGPQGESVARIQRAAERMRSLINGLLAYTTARDASLSPTAVDLNDVVGDIATGRLDNAASLSLPMPRFEIDDLAVVDADPVLTRQLLENLIGNAIKYTATGVVPRIAVSCEPTGDGFVRVAVDDNGIGIPAGQHEAIFQNFHRAHAAAGYAGTGLGLAICKRIVERHGGTITAAGNDLGGSRMTFTLPILRGGVL</sequence>
<dbReference type="PANTHER" id="PTHR42878:SF7">
    <property type="entry name" value="SENSOR HISTIDINE KINASE GLRK"/>
    <property type="match status" value="1"/>
</dbReference>
<keyword evidence="7 15" id="KW-0812">Transmembrane</keyword>
<dbReference type="EC" id="2.7.13.3" evidence="4"/>
<dbReference type="PANTHER" id="PTHR42878">
    <property type="entry name" value="TWO-COMPONENT HISTIDINE KINASE"/>
    <property type="match status" value="1"/>
</dbReference>
<evidence type="ECO:0000259" key="17">
    <source>
        <dbReference type="PROSITE" id="PS50112"/>
    </source>
</evidence>
<dbReference type="PRINTS" id="PR00344">
    <property type="entry name" value="BCTRLSENSOR"/>
</dbReference>
<evidence type="ECO:0000256" key="9">
    <source>
        <dbReference type="ARBA" id="ARBA00022777"/>
    </source>
</evidence>
<dbReference type="RefSeq" id="WP_203728349.1">
    <property type="nucleotide sequence ID" value="NZ_BAAATX010000024.1"/>
</dbReference>
<evidence type="ECO:0000256" key="5">
    <source>
        <dbReference type="ARBA" id="ARBA00022553"/>
    </source>
</evidence>
<keyword evidence="11 15" id="KW-1133">Transmembrane helix</keyword>
<accession>A0ABQ3YYE9</accession>
<keyword evidence="19" id="KW-1185">Reference proteome</keyword>
<feature type="transmembrane region" description="Helical" evidence="15">
    <location>
        <begin position="36"/>
        <end position="52"/>
    </location>
</feature>
<dbReference type="InterPro" id="IPR036097">
    <property type="entry name" value="HisK_dim/P_sf"/>
</dbReference>
<evidence type="ECO:0000256" key="14">
    <source>
        <dbReference type="ARBA" id="ARBA00039401"/>
    </source>
</evidence>
<keyword evidence="6" id="KW-0808">Transferase</keyword>
<protein>
    <recommendedName>
        <fullName evidence="14">Sensor-like histidine kinase SenX3</fullName>
        <ecNumber evidence="4">2.7.13.3</ecNumber>
    </recommendedName>
</protein>
<dbReference type="Pfam" id="PF00989">
    <property type="entry name" value="PAS"/>
    <property type="match status" value="1"/>
</dbReference>
<feature type="transmembrane region" description="Helical" evidence="15">
    <location>
        <begin position="123"/>
        <end position="148"/>
    </location>
</feature>
<proteinExistence type="predicted"/>
<dbReference type="PROSITE" id="PS50112">
    <property type="entry name" value="PAS"/>
    <property type="match status" value="1"/>
</dbReference>
<dbReference type="SMART" id="SM00091">
    <property type="entry name" value="PAS"/>
    <property type="match status" value="1"/>
</dbReference>
<dbReference type="InterPro" id="IPR036890">
    <property type="entry name" value="HATPase_C_sf"/>
</dbReference>
<dbReference type="InterPro" id="IPR050351">
    <property type="entry name" value="BphY/WalK/GraS-like"/>
</dbReference>
<gene>
    <name evidence="18" type="ORF">Adu01nite_39570</name>
</gene>
<organism evidence="18 19">
    <name type="scientific">Paractinoplanes durhamensis</name>
    <dbReference type="NCBI Taxonomy" id="113563"/>
    <lineage>
        <taxon>Bacteria</taxon>
        <taxon>Bacillati</taxon>
        <taxon>Actinomycetota</taxon>
        <taxon>Actinomycetes</taxon>
        <taxon>Micromonosporales</taxon>
        <taxon>Micromonosporaceae</taxon>
        <taxon>Paractinoplanes</taxon>
    </lineage>
</organism>
<dbReference type="SMART" id="SM00388">
    <property type="entry name" value="HisKA"/>
    <property type="match status" value="1"/>
</dbReference>
<evidence type="ECO:0000313" key="19">
    <source>
        <dbReference type="Proteomes" id="UP000637628"/>
    </source>
</evidence>
<dbReference type="Pfam" id="PF00512">
    <property type="entry name" value="HisKA"/>
    <property type="match status" value="1"/>
</dbReference>
<feature type="domain" description="PAS" evidence="17">
    <location>
        <begin position="321"/>
        <end position="394"/>
    </location>
</feature>
<dbReference type="PROSITE" id="PS50109">
    <property type="entry name" value="HIS_KIN"/>
    <property type="match status" value="1"/>
</dbReference>
<evidence type="ECO:0000256" key="7">
    <source>
        <dbReference type="ARBA" id="ARBA00022692"/>
    </source>
</evidence>
<dbReference type="InterPro" id="IPR005467">
    <property type="entry name" value="His_kinase_dom"/>
</dbReference>
<evidence type="ECO:0000259" key="16">
    <source>
        <dbReference type="PROSITE" id="PS50109"/>
    </source>
</evidence>
<reference evidence="18 19" key="1">
    <citation type="submission" date="2021-01" db="EMBL/GenBank/DDBJ databases">
        <title>Whole genome shotgun sequence of Actinoplanes durhamensis NBRC 14914.</title>
        <authorList>
            <person name="Komaki H."/>
            <person name="Tamura T."/>
        </authorList>
    </citation>
    <scope>NUCLEOTIDE SEQUENCE [LARGE SCALE GENOMIC DNA]</scope>
    <source>
        <strain evidence="18 19">NBRC 14914</strain>
    </source>
</reference>
<comment type="subcellular location">
    <subcellularLocation>
        <location evidence="3">Cell membrane</location>
    </subcellularLocation>
    <subcellularLocation>
        <location evidence="2">Membrane</location>
        <topology evidence="2">Multi-pass membrane protein</topology>
    </subcellularLocation>
</comment>
<dbReference type="InterPro" id="IPR000014">
    <property type="entry name" value="PAS"/>
</dbReference>
<dbReference type="EMBL" id="BOML01000033">
    <property type="protein sequence ID" value="GIE02607.1"/>
    <property type="molecule type" value="Genomic_DNA"/>
</dbReference>
<dbReference type="NCBIfam" id="TIGR00229">
    <property type="entry name" value="sensory_box"/>
    <property type="match status" value="1"/>
</dbReference>
<dbReference type="InterPro" id="IPR035965">
    <property type="entry name" value="PAS-like_dom_sf"/>
</dbReference>
<feature type="transmembrane region" description="Helical" evidence="15">
    <location>
        <begin position="12"/>
        <end position="30"/>
    </location>
</feature>
<keyword evidence="12" id="KW-0902">Two-component regulatory system</keyword>
<feature type="transmembrane region" description="Helical" evidence="15">
    <location>
        <begin position="253"/>
        <end position="271"/>
    </location>
</feature>
<dbReference type="SUPFAM" id="SSF47384">
    <property type="entry name" value="Homodimeric domain of signal transducing histidine kinase"/>
    <property type="match status" value="1"/>
</dbReference>
<evidence type="ECO:0000256" key="1">
    <source>
        <dbReference type="ARBA" id="ARBA00000085"/>
    </source>
</evidence>
<dbReference type="Proteomes" id="UP000637628">
    <property type="component" value="Unassembled WGS sequence"/>
</dbReference>
<keyword evidence="8" id="KW-0547">Nucleotide-binding</keyword>
<evidence type="ECO:0000256" key="15">
    <source>
        <dbReference type="SAM" id="Phobius"/>
    </source>
</evidence>
<dbReference type="Gene3D" id="1.10.287.130">
    <property type="match status" value="1"/>
</dbReference>
<name>A0ABQ3YYE9_9ACTN</name>
<keyword evidence="9" id="KW-0418">Kinase</keyword>
<keyword evidence="5" id="KW-0597">Phosphoprotein</keyword>
<evidence type="ECO:0000256" key="4">
    <source>
        <dbReference type="ARBA" id="ARBA00012438"/>
    </source>
</evidence>
<feature type="transmembrane region" description="Helical" evidence="15">
    <location>
        <begin position="203"/>
        <end position="219"/>
    </location>
</feature>
<feature type="transmembrane region" description="Helical" evidence="15">
    <location>
        <begin position="160"/>
        <end position="182"/>
    </location>
</feature>
<dbReference type="Pfam" id="PF02518">
    <property type="entry name" value="HATPase_c"/>
    <property type="match status" value="1"/>
</dbReference>
<dbReference type="SMART" id="SM00387">
    <property type="entry name" value="HATPase_c"/>
    <property type="match status" value="1"/>
</dbReference>
<dbReference type="SUPFAM" id="SSF55874">
    <property type="entry name" value="ATPase domain of HSP90 chaperone/DNA topoisomerase II/histidine kinase"/>
    <property type="match status" value="1"/>
</dbReference>
<dbReference type="Gene3D" id="3.30.450.20">
    <property type="entry name" value="PAS domain"/>
    <property type="match status" value="1"/>
</dbReference>
<evidence type="ECO:0000313" key="18">
    <source>
        <dbReference type="EMBL" id="GIE02607.1"/>
    </source>
</evidence>
<feature type="domain" description="Histidine kinase" evidence="16">
    <location>
        <begin position="455"/>
        <end position="669"/>
    </location>
</feature>
<evidence type="ECO:0000256" key="11">
    <source>
        <dbReference type="ARBA" id="ARBA00022989"/>
    </source>
</evidence>
<comment type="caution">
    <text evidence="18">The sequence shown here is derived from an EMBL/GenBank/DDBJ whole genome shotgun (WGS) entry which is preliminary data.</text>
</comment>
<keyword evidence="10" id="KW-0067">ATP-binding</keyword>
<dbReference type="CDD" id="cd00082">
    <property type="entry name" value="HisKA"/>
    <property type="match status" value="1"/>
</dbReference>
<evidence type="ECO:0000256" key="2">
    <source>
        <dbReference type="ARBA" id="ARBA00004141"/>
    </source>
</evidence>
<evidence type="ECO:0000256" key="6">
    <source>
        <dbReference type="ARBA" id="ARBA00022679"/>
    </source>
</evidence>
<dbReference type="Gene3D" id="3.30.565.10">
    <property type="entry name" value="Histidine kinase-like ATPase, C-terminal domain"/>
    <property type="match status" value="1"/>
</dbReference>
<keyword evidence="13 15" id="KW-0472">Membrane</keyword>